<dbReference type="PANTHER" id="PTHR22870:SF408">
    <property type="entry name" value="OS09G0560450 PROTEIN"/>
    <property type="match status" value="1"/>
</dbReference>
<evidence type="ECO:0000256" key="1">
    <source>
        <dbReference type="ARBA" id="ARBA00022737"/>
    </source>
</evidence>
<dbReference type="EMBL" id="CAIX01000002">
    <property type="protein sequence ID" value="CCI39572.1"/>
    <property type="molecule type" value="Genomic_DNA"/>
</dbReference>
<proteinExistence type="predicted"/>
<dbReference type="OrthoDB" id="5981550at2759"/>
<keyword evidence="1" id="KW-0677">Repeat</keyword>
<dbReference type="InParanoid" id="A0A024FYS9"/>
<dbReference type="SUPFAM" id="SSF50985">
    <property type="entry name" value="RCC1/BLIP-II"/>
    <property type="match status" value="1"/>
</dbReference>
<feature type="repeat" description="RCC1" evidence="2">
    <location>
        <begin position="255"/>
        <end position="305"/>
    </location>
</feature>
<dbReference type="InterPro" id="IPR051210">
    <property type="entry name" value="Ub_ligase/GEF_domain"/>
</dbReference>
<evidence type="ECO:0000313" key="3">
    <source>
        <dbReference type="EMBL" id="CCI39572.1"/>
    </source>
</evidence>
<evidence type="ECO:0000313" key="4">
    <source>
        <dbReference type="Proteomes" id="UP000053237"/>
    </source>
</evidence>
<dbReference type="Pfam" id="PF00415">
    <property type="entry name" value="RCC1"/>
    <property type="match status" value="1"/>
</dbReference>
<protein>
    <submittedName>
        <fullName evidence="3">Uncharacterized protein</fullName>
    </submittedName>
</protein>
<organism evidence="3 4">
    <name type="scientific">Albugo candida</name>
    <dbReference type="NCBI Taxonomy" id="65357"/>
    <lineage>
        <taxon>Eukaryota</taxon>
        <taxon>Sar</taxon>
        <taxon>Stramenopiles</taxon>
        <taxon>Oomycota</taxon>
        <taxon>Peronosporomycetes</taxon>
        <taxon>Albuginales</taxon>
        <taxon>Albuginaceae</taxon>
        <taxon>Albugo</taxon>
    </lineage>
</organism>
<dbReference type="InterPro" id="IPR000408">
    <property type="entry name" value="Reg_chr_condens"/>
</dbReference>
<gene>
    <name evidence="3" type="ORF">BN9_003550</name>
</gene>
<dbReference type="Gene3D" id="2.130.10.30">
    <property type="entry name" value="Regulator of chromosome condensation 1/beta-lactamase-inhibitor protein II"/>
    <property type="match status" value="1"/>
</dbReference>
<dbReference type="AlphaFoldDB" id="A0A024FYS9"/>
<dbReference type="Proteomes" id="UP000053237">
    <property type="component" value="Unassembled WGS sequence"/>
</dbReference>
<dbReference type="PROSITE" id="PS50012">
    <property type="entry name" value="RCC1_3"/>
    <property type="match status" value="1"/>
</dbReference>
<reference evidence="3 4" key="1">
    <citation type="submission" date="2012-05" db="EMBL/GenBank/DDBJ databases">
        <title>Recombination and specialization in a pathogen metapopulation.</title>
        <authorList>
            <person name="Gardiner A."/>
            <person name="Kemen E."/>
            <person name="Schultz-Larsen T."/>
            <person name="MacLean D."/>
            <person name="Van Oosterhout C."/>
            <person name="Jones J.D.G."/>
        </authorList>
    </citation>
    <scope>NUCLEOTIDE SEQUENCE [LARGE SCALE GENOMIC DNA]</scope>
    <source>
        <strain evidence="3 4">Ac Nc2</strain>
    </source>
</reference>
<accession>A0A024FYS9</accession>
<dbReference type="PANTHER" id="PTHR22870">
    <property type="entry name" value="REGULATOR OF CHROMOSOME CONDENSATION"/>
    <property type="match status" value="1"/>
</dbReference>
<name>A0A024FYS9_9STRA</name>
<dbReference type="InterPro" id="IPR009091">
    <property type="entry name" value="RCC1/BLIP-II"/>
</dbReference>
<comment type="caution">
    <text evidence="3">The sequence shown here is derived from an EMBL/GenBank/DDBJ whole genome shotgun (WGS) entry which is preliminary data.</text>
</comment>
<sequence length="305" mass="33414">MNCVASTANVKSEHLAIGNNNAELRRSRLTERAFYDDDSLIHDQSCKFIGTIDASIRVAASLNSTIEDFSKFTRPFSWGYGCTDGALGHAKTSVIEPLRLVSAFRSIGVKQVIAADRLTLFLTYRDEIYQCGRLISYDSVSTIRTPSKVDFPQNGTASIISIRAANCACYALDDLGKVYEWGCLLKATSSSQDKSTLAEGTSYGLEIGEGFCKKKSKRCMKFVHQAPAIVSSLSNIMIKKIRPGNDFVIAIDDSGNAFSWGQNRFGQLGLGHKCDTKHPEKIVAIKAMFVVDVEANYNHVLAILG</sequence>
<dbReference type="STRING" id="65357.A0A024FYS9"/>
<keyword evidence="4" id="KW-1185">Reference proteome</keyword>
<evidence type="ECO:0000256" key="2">
    <source>
        <dbReference type="PROSITE-ProRule" id="PRU00235"/>
    </source>
</evidence>